<dbReference type="OrthoDB" id="2538345at2759"/>
<evidence type="ECO:0000256" key="1">
    <source>
        <dbReference type="SAM" id="MobiDB-lite"/>
    </source>
</evidence>
<feature type="compositionally biased region" description="Basic residues" evidence="1">
    <location>
        <begin position="116"/>
        <end position="125"/>
    </location>
</feature>
<feature type="compositionally biased region" description="Basic and acidic residues" evidence="1">
    <location>
        <begin position="24"/>
        <end position="43"/>
    </location>
</feature>
<organism evidence="2 3">
    <name type="scientific">Suillus placidus</name>
    <dbReference type="NCBI Taxonomy" id="48579"/>
    <lineage>
        <taxon>Eukaryota</taxon>
        <taxon>Fungi</taxon>
        <taxon>Dikarya</taxon>
        <taxon>Basidiomycota</taxon>
        <taxon>Agaricomycotina</taxon>
        <taxon>Agaricomycetes</taxon>
        <taxon>Agaricomycetidae</taxon>
        <taxon>Boletales</taxon>
        <taxon>Suillineae</taxon>
        <taxon>Suillaceae</taxon>
        <taxon>Suillus</taxon>
    </lineage>
</organism>
<reference evidence="2" key="1">
    <citation type="journal article" date="2020" name="New Phytol.">
        <title>Comparative genomics reveals dynamic genome evolution in host specialist ectomycorrhizal fungi.</title>
        <authorList>
            <person name="Lofgren L.A."/>
            <person name="Nguyen N.H."/>
            <person name="Vilgalys R."/>
            <person name="Ruytinx J."/>
            <person name="Liao H.L."/>
            <person name="Branco S."/>
            <person name="Kuo A."/>
            <person name="LaButti K."/>
            <person name="Lipzen A."/>
            <person name="Andreopoulos W."/>
            <person name="Pangilinan J."/>
            <person name="Riley R."/>
            <person name="Hundley H."/>
            <person name="Na H."/>
            <person name="Barry K."/>
            <person name="Grigoriev I.V."/>
            <person name="Stajich J.E."/>
            <person name="Kennedy P.G."/>
        </authorList>
    </citation>
    <scope>NUCLEOTIDE SEQUENCE</scope>
    <source>
        <strain evidence="2">DOB743</strain>
    </source>
</reference>
<feature type="compositionally biased region" description="Basic residues" evidence="1">
    <location>
        <begin position="157"/>
        <end position="171"/>
    </location>
</feature>
<accession>A0A9P7A413</accession>
<dbReference type="AlphaFoldDB" id="A0A9P7A413"/>
<feature type="region of interest" description="Disordered" evidence="1">
    <location>
        <begin position="1"/>
        <end position="177"/>
    </location>
</feature>
<dbReference type="PANTHER" id="PTHR34689">
    <property type="entry name" value="NUCLEIC ACID-BINDING PROTEIN"/>
    <property type="match status" value="1"/>
</dbReference>
<evidence type="ECO:0000313" key="3">
    <source>
        <dbReference type="Proteomes" id="UP000714275"/>
    </source>
</evidence>
<comment type="caution">
    <text evidence="2">The sequence shown here is derived from an EMBL/GenBank/DDBJ whole genome shotgun (WGS) entry which is preliminary data.</text>
</comment>
<dbReference type="EMBL" id="JABBWD010000004">
    <property type="protein sequence ID" value="KAG1781836.1"/>
    <property type="molecule type" value="Genomic_DNA"/>
</dbReference>
<sequence>MSLAILRGKPMASNQTRRSRSRSRSQDRNTHDRRTVRDRESFITDRNASGHNRRLGMDTERDAPRRSRSPLRSRRRSRSRSRSPRHKRQWPRSRSRSRGPERSHSRERHERPKDREKHRHKRSRSRSSSASSLSDTDSERRRRKKKDKHRSREEKRERKREKKEKKKKRHGTASGAQWGKYGIISETDFYNKTQEFRTWLLEERKINPEAISKDQERKEFAVFIEDYNTATLPHEKYYHMEAYERRMTSLRAGEFVPPAEDSYDPEADLRAHSLRHKKAPAEHESYLSKEELMELRKVQSERVEVGKMKLLGMEVKQNFGVRMDRTMFDD</sequence>
<proteinExistence type="predicted"/>
<dbReference type="Proteomes" id="UP000714275">
    <property type="component" value="Unassembled WGS sequence"/>
</dbReference>
<gene>
    <name evidence="2" type="ORF">EV702DRAFT_1067175</name>
</gene>
<name>A0A9P7A413_9AGAM</name>
<evidence type="ECO:0000313" key="2">
    <source>
        <dbReference type="EMBL" id="KAG1781836.1"/>
    </source>
</evidence>
<keyword evidence="3" id="KW-1185">Reference proteome</keyword>
<dbReference type="PANTHER" id="PTHR34689:SF1">
    <property type="entry name" value="NUCLEIC ACID-BINDING PROTEIN"/>
    <property type="match status" value="1"/>
</dbReference>
<feature type="compositionally biased region" description="Low complexity" evidence="1">
    <location>
        <begin position="126"/>
        <end position="135"/>
    </location>
</feature>
<feature type="compositionally biased region" description="Basic and acidic residues" evidence="1">
    <location>
        <begin position="98"/>
        <end position="115"/>
    </location>
</feature>
<feature type="compositionally biased region" description="Basic and acidic residues" evidence="1">
    <location>
        <begin position="55"/>
        <end position="65"/>
    </location>
</feature>
<feature type="compositionally biased region" description="Basic residues" evidence="1">
    <location>
        <begin position="66"/>
        <end position="97"/>
    </location>
</feature>
<protein>
    <submittedName>
        <fullName evidence="2">Uncharacterized protein</fullName>
    </submittedName>
</protein>